<dbReference type="RefSeq" id="WP_184431067.1">
    <property type="nucleotide sequence ID" value="NZ_JACIGI010000002.1"/>
</dbReference>
<accession>A0A7W6RWK6</accession>
<dbReference type="Proteomes" id="UP000555728">
    <property type="component" value="Unassembled WGS sequence"/>
</dbReference>
<gene>
    <name evidence="2" type="ORF">GGD88_000290</name>
</gene>
<dbReference type="AlphaFoldDB" id="A0A7W6RWK6"/>
<evidence type="ECO:0008006" key="4">
    <source>
        <dbReference type="Google" id="ProtNLM"/>
    </source>
</evidence>
<evidence type="ECO:0000256" key="1">
    <source>
        <dbReference type="SAM" id="MobiDB-lite"/>
    </source>
</evidence>
<dbReference type="EMBL" id="JACIGI010000002">
    <property type="protein sequence ID" value="MBB4284583.1"/>
    <property type="molecule type" value="Genomic_DNA"/>
</dbReference>
<evidence type="ECO:0000313" key="3">
    <source>
        <dbReference type="Proteomes" id="UP000555728"/>
    </source>
</evidence>
<reference evidence="2 3" key="1">
    <citation type="submission" date="2020-08" db="EMBL/GenBank/DDBJ databases">
        <title>Genome sequencing of Purple Non-Sulfur Bacteria from various extreme environments.</title>
        <authorList>
            <person name="Mayer M."/>
        </authorList>
    </citation>
    <scope>NUCLEOTIDE SEQUENCE [LARGE SCALE GENOMIC DNA]</scope>
    <source>
        <strain evidence="2 3">JA135</strain>
    </source>
</reference>
<evidence type="ECO:0000313" key="2">
    <source>
        <dbReference type="EMBL" id="MBB4284583.1"/>
    </source>
</evidence>
<protein>
    <recommendedName>
        <fullName evidence="4">Hemagglutinin protein</fullName>
    </recommendedName>
</protein>
<proteinExistence type="predicted"/>
<organism evidence="2 3">
    <name type="scientific">Roseospira goensis</name>
    <dbReference type="NCBI Taxonomy" id="391922"/>
    <lineage>
        <taxon>Bacteria</taxon>
        <taxon>Pseudomonadati</taxon>
        <taxon>Pseudomonadota</taxon>
        <taxon>Alphaproteobacteria</taxon>
        <taxon>Rhodospirillales</taxon>
        <taxon>Rhodospirillaceae</taxon>
        <taxon>Roseospira</taxon>
    </lineage>
</organism>
<comment type="caution">
    <text evidence="2">The sequence shown here is derived from an EMBL/GenBank/DDBJ whole genome shotgun (WGS) entry which is preliminary data.</text>
</comment>
<name>A0A7W6RWK6_9PROT</name>
<keyword evidence="3" id="KW-1185">Reference proteome</keyword>
<sequence length="1233" mass="128158">MTTPSFDRIAPGLYALSTRAESGLPDYWAGYAASTDDALGDQATLAETWADVGGLYLFLDSAPADPDGFLAALRALLPRLSPRGWLRLLWLANPNAPAQAWTTQGIDALPATPGEPAGPWRSVRDARFQLGSYAVAVGGGAVLTAGADAIAVTDPRLAFSAPGGVYPATGGAGSLPLSGAHLGGLTFPVAAHQGETGAGDDPDRLGVMLRYGEVEAASPTAAVSIVDMPLLQQTNAVTFTLSVSFDPLTPLRPERTALTFDGGAETPPVFTFAQRTDTGHPTQVTPLAANGALPGARLSFGRTPLFHAPEAASAAYVYHLAPDGQFALSAPEAAGGQGARMILGTSGAECVVLPDDEGSILLFRGNGAAYVPPVTPDAPAGEVERVLLTDLGTTAHATVLPATPGGPGRDYLAQPLRSPLFDAESAPAAGFLSYLAMVAARLPALHDSLESPPPAWPMGVYARIPPAAIDTADRIEAAALAPRRRQAIGLPEARPADSPAAAVPAALVSGRGEGAGDAPLGVTPNGLIAVLTPDRNAWAGMLFANMPRSATQRLSLTAVGPPFQAALQANQVFTVVSNVDTFMGGSSVAYQLTADTALARLAQAGVPPAEAQAITQALAAQTPPYPLFPTEAAFDAVVAAPAGDYLAQAQDAAGLLRADIEGWTFQLSPRSWRTDPLSPTLMLIKYCARPITDLAQDPAAWGWSAAARSPEGSLAPTLGVLEGIIRRARLKAVDPDTPEGDPLALFYHEVLDNPRWNGVLVLNAPVDFAGMPEALRFLAAGVDQARFFAHHVGFSVTPYTPRDGVIDLGQTAAFGLIDYNDPDDLVASTTIPFGFKTLAMRVRFDNARVVDFSAQAELMVNRLFGSWLAKADRARGNNLILDGSYQRVGGQPSYAFTLLGDNVYQTDGAALVGIDVRDCRMDTAAAPVDGTLTANFTLSGRLTFLAIPGFDLFSYGPGEAGLEGYLSFQGLVVSMAFPLSDPADQTFSAGEAAIAFDSGPGASLARPESLAANFPLRLQGLVAAPDLSAPGEPPTGATPESLGFTSISAPLTQTPLAAPWYGLALGLDMGTLGDLSGAIGLDITLLAAWGPEASGGEPTVYLGLKLGMTNAINGSLPLQGVLKLGFRSFQFETYRDGEDRLAYLLRLRRFALSVLAWSFPPGNNEVLLFGAPGNPRAALGWYAAYAKEDSEETKSLPPTGTGTGTGTGTRTIARSRPDPARLARAGRRTPPVV</sequence>
<feature type="region of interest" description="Disordered" evidence="1">
    <location>
        <begin position="1190"/>
        <end position="1233"/>
    </location>
</feature>